<dbReference type="Pfam" id="PF00235">
    <property type="entry name" value="Profilin"/>
    <property type="match status" value="1"/>
</dbReference>
<evidence type="ECO:0000256" key="4">
    <source>
        <dbReference type="ARBA" id="ARBA00023203"/>
    </source>
</evidence>
<dbReference type="EMBL" id="KB822706">
    <property type="protein sequence ID" value="ETI22794.1"/>
    <property type="molecule type" value="Genomic_DNA"/>
</dbReference>
<gene>
    <name evidence="7" type="ORF">G647_06870</name>
</gene>
<evidence type="ECO:0000256" key="2">
    <source>
        <dbReference type="ARBA" id="ARBA00010058"/>
    </source>
</evidence>
<dbReference type="InterPro" id="IPR005455">
    <property type="entry name" value="PFN_euk"/>
</dbReference>
<dbReference type="Proteomes" id="UP000030678">
    <property type="component" value="Unassembled WGS sequence"/>
</dbReference>
<evidence type="ECO:0000256" key="6">
    <source>
        <dbReference type="RuleBase" id="RU003909"/>
    </source>
</evidence>
<proteinExistence type="inferred from homology"/>
<evidence type="ECO:0000256" key="5">
    <source>
        <dbReference type="ARBA" id="ARBA00023212"/>
    </source>
</evidence>
<dbReference type="PANTHER" id="PTHR11604:SF0">
    <property type="entry name" value="PROFILIN"/>
    <property type="match status" value="1"/>
</dbReference>
<dbReference type="GO" id="GO:1903475">
    <property type="term" value="P:mitotic actomyosin contractile ring assembly"/>
    <property type="evidence" value="ECO:0007669"/>
    <property type="project" value="UniProtKB-ARBA"/>
</dbReference>
<dbReference type="SUPFAM" id="SSF55770">
    <property type="entry name" value="Profilin (actin-binding protein)"/>
    <property type="match status" value="1"/>
</dbReference>
<reference evidence="7 8" key="1">
    <citation type="submission" date="2013-03" db="EMBL/GenBank/DDBJ databases">
        <title>The Genome Sequence of Cladophialophora carrionii CBS 160.54.</title>
        <authorList>
            <consortium name="The Broad Institute Genomics Platform"/>
            <person name="Cuomo C."/>
            <person name="de Hoog S."/>
            <person name="Gorbushina A."/>
            <person name="Walker B."/>
            <person name="Young S.K."/>
            <person name="Zeng Q."/>
            <person name="Gargeya S."/>
            <person name="Fitzgerald M."/>
            <person name="Haas B."/>
            <person name="Abouelleil A."/>
            <person name="Allen A.W."/>
            <person name="Alvarado L."/>
            <person name="Arachchi H.M."/>
            <person name="Berlin A.M."/>
            <person name="Chapman S.B."/>
            <person name="Gainer-Dewar J."/>
            <person name="Goldberg J."/>
            <person name="Griggs A."/>
            <person name="Gujja S."/>
            <person name="Hansen M."/>
            <person name="Howarth C."/>
            <person name="Imamovic A."/>
            <person name="Ireland A."/>
            <person name="Larimer J."/>
            <person name="McCowan C."/>
            <person name="Murphy C."/>
            <person name="Pearson M."/>
            <person name="Poon T.W."/>
            <person name="Priest M."/>
            <person name="Roberts A."/>
            <person name="Saif S."/>
            <person name="Shea T."/>
            <person name="Sisk P."/>
            <person name="Sykes S."/>
            <person name="Wortman J."/>
            <person name="Nusbaum C."/>
            <person name="Birren B."/>
        </authorList>
    </citation>
    <scope>NUCLEOTIDE SEQUENCE [LARGE SCALE GENOMIC DNA]</scope>
    <source>
        <strain evidence="7 8">CBS 160.54</strain>
    </source>
</reference>
<dbReference type="OrthoDB" id="421374at2759"/>
<dbReference type="RefSeq" id="XP_008729411.1">
    <property type="nucleotide sequence ID" value="XM_008731189.1"/>
</dbReference>
<dbReference type="SMART" id="SM00392">
    <property type="entry name" value="PROF"/>
    <property type="match status" value="1"/>
</dbReference>
<dbReference type="CDD" id="cd00148">
    <property type="entry name" value="PROF"/>
    <property type="match status" value="1"/>
</dbReference>
<dbReference type="GO" id="GO:0003785">
    <property type="term" value="F:actin monomer binding"/>
    <property type="evidence" value="ECO:0007669"/>
    <property type="project" value="TreeGrafter"/>
</dbReference>
<evidence type="ECO:0000256" key="1">
    <source>
        <dbReference type="ARBA" id="ARBA00004245"/>
    </source>
</evidence>
<accession>V9D790</accession>
<dbReference type="GO" id="GO:0005938">
    <property type="term" value="C:cell cortex"/>
    <property type="evidence" value="ECO:0007669"/>
    <property type="project" value="TreeGrafter"/>
</dbReference>
<comment type="subcellular location">
    <subcellularLocation>
        <location evidence="1">Cytoplasm</location>
        <location evidence="1">Cytoskeleton</location>
    </subcellularLocation>
</comment>
<comment type="similarity">
    <text evidence="2 6">Belongs to the profilin family.</text>
</comment>
<dbReference type="InterPro" id="IPR036140">
    <property type="entry name" value="PFN_sf"/>
</dbReference>
<keyword evidence="4 6" id="KW-0009">Actin-binding</keyword>
<dbReference type="GeneID" id="19985363"/>
<protein>
    <recommendedName>
        <fullName evidence="6">Profilin</fullName>
    </recommendedName>
</protein>
<dbReference type="PRINTS" id="PR00392">
    <property type="entry name" value="PROFILIN"/>
</dbReference>
<evidence type="ECO:0000313" key="7">
    <source>
        <dbReference type="EMBL" id="ETI22794.1"/>
    </source>
</evidence>
<dbReference type="AlphaFoldDB" id="V9D790"/>
<dbReference type="PANTHER" id="PTHR11604">
    <property type="entry name" value="PROFILIN"/>
    <property type="match status" value="1"/>
</dbReference>
<dbReference type="InterPro" id="IPR048278">
    <property type="entry name" value="PFN"/>
</dbReference>
<keyword evidence="3" id="KW-0963">Cytoplasm</keyword>
<evidence type="ECO:0000313" key="8">
    <source>
        <dbReference type="Proteomes" id="UP000030678"/>
    </source>
</evidence>
<evidence type="ECO:0000256" key="3">
    <source>
        <dbReference type="ARBA" id="ARBA00022490"/>
    </source>
</evidence>
<dbReference type="FunFam" id="3.30.450.30:FF:000001">
    <property type="entry name" value="Profilin"/>
    <property type="match status" value="1"/>
</dbReference>
<keyword evidence="5" id="KW-0206">Cytoskeleton</keyword>
<dbReference type="VEuPathDB" id="FungiDB:G647_06870"/>
<organism evidence="7 8">
    <name type="scientific">Cladophialophora carrionii CBS 160.54</name>
    <dbReference type="NCBI Taxonomy" id="1279043"/>
    <lineage>
        <taxon>Eukaryota</taxon>
        <taxon>Fungi</taxon>
        <taxon>Dikarya</taxon>
        <taxon>Ascomycota</taxon>
        <taxon>Pezizomycotina</taxon>
        <taxon>Eurotiomycetes</taxon>
        <taxon>Chaetothyriomycetidae</taxon>
        <taxon>Chaetothyriales</taxon>
        <taxon>Herpotrichiellaceae</taxon>
        <taxon>Cladophialophora</taxon>
    </lineage>
</organism>
<dbReference type="GO" id="GO:0005856">
    <property type="term" value="C:cytoskeleton"/>
    <property type="evidence" value="ECO:0007669"/>
    <property type="project" value="UniProtKB-SubCell"/>
</dbReference>
<name>V9D790_9EURO</name>
<sequence length="136" mass="14519">MSWQASPTILTNWPSSLVGTGHVDRAAIFNAEGTSVWATSPNFQVTPAELQEIVGAYKDTSSPKKVQSTGLHIAGQKYIVIKADDTSLYGKKGREGVVIVKTKQALLITHYPETVQPGTAANTVEKLGAYLVGVGY</sequence>
<dbReference type="Gene3D" id="3.30.450.30">
    <property type="entry name" value="Dynein light chain 2a, cytoplasmic"/>
    <property type="match status" value="1"/>
</dbReference>
<dbReference type="HOGENOM" id="CLU_120772_1_1_1"/>